<dbReference type="Pfam" id="PF04082">
    <property type="entry name" value="Fungal_trans"/>
    <property type="match status" value="1"/>
</dbReference>
<comment type="subcellular location">
    <subcellularLocation>
        <location evidence="1">Nucleus</location>
    </subcellularLocation>
</comment>
<feature type="compositionally biased region" description="Pro residues" evidence="6">
    <location>
        <begin position="1"/>
        <end position="10"/>
    </location>
</feature>
<gene>
    <name evidence="8" type="ORF">BJX66DRAFT_349718</name>
</gene>
<dbReference type="CDD" id="cd12148">
    <property type="entry name" value="fungal_TF_MHR"/>
    <property type="match status" value="1"/>
</dbReference>
<evidence type="ECO:0000256" key="6">
    <source>
        <dbReference type="SAM" id="MobiDB-lite"/>
    </source>
</evidence>
<dbReference type="PANTHER" id="PTHR46910">
    <property type="entry name" value="TRANSCRIPTION FACTOR PDR1"/>
    <property type="match status" value="1"/>
</dbReference>
<evidence type="ECO:0000259" key="7">
    <source>
        <dbReference type="SMART" id="SM00906"/>
    </source>
</evidence>
<keyword evidence="2" id="KW-0805">Transcription regulation</keyword>
<comment type="caution">
    <text evidence="8">The sequence shown here is derived from an EMBL/GenBank/DDBJ whole genome shotgun (WGS) entry which is preliminary data.</text>
</comment>
<evidence type="ECO:0000256" key="4">
    <source>
        <dbReference type="ARBA" id="ARBA00023163"/>
    </source>
</evidence>
<evidence type="ECO:0000256" key="3">
    <source>
        <dbReference type="ARBA" id="ARBA00023125"/>
    </source>
</evidence>
<keyword evidence="9" id="KW-1185">Reference proteome</keyword>
<keyword evidence="3" id="KW-0238">DNA-binding</keyword>
<keyword evidence="5" id="KW-0539">Nucleus</keyword>
<protein>
    <recommendedName>
        <fullName evidence="7">Xylanolytic transcriptional activator regulatory domain-containing protein</fullName>
    </recommendedName>
</protein>
<dbReference type="Proteomes" id="UP001610563">
    <property type="component" value="Unassembled WGS sequence"/>
</dbReference>
<dbReference type="SMART" id="SM00906">
    <property type="entry name" value="Fungal_trans"/>
    <property type="match status" value="1"/>
</dbReference>
<dbReference type="InterPro" id="IPR050987">
    <property type="entry name" value="AtrR-like"/>
</dbReference>
<keyword evidence="4" id="KW-0804">Transcription</keyword>
<dbReference type="PANTHER" id="PTHR46910:SF37">
    <property type="entry name" value="ZN(II)2CYS6 TRANSCRIPTION FACTOR (EUROFUNG)"/>
    <property type="match status" value="1"/>
</dbReference>
<organism evidence="8 9">
    <name type="scientific">Aspergillus keveii</name>
    <dbReference type="NCBI Taxonomy" id="714993"/>
    <lineage>
        <taxon>Eukaryota</taxon>
        <taxon>Fungi</taxon>
        <taxon>Dikarya</taxon>
        <taxon>Ascomycota</taxon>
        <taxon>Pezizomycotina</taxon>
        <taxon>Eurotiomycetes</taxon>
        <taxon>Eurotiomycetidae</taxon>
        <taxon>Eurotiales</taxon>
        <taxon>Aspergillaceae</taxon>
        <taxon>Aspergillus</taxon>
        <taxon>Aspergillus subgen. Nidulantes</taxon>
    </lineage>
</organism>
<reference evidence="8 9" key="1">
    <citation type="submission" date="2024-07" db="EMBL/GenBank/DDBJ databases">
        <title>Section-level genome sequencing and comparative genomics of Aspergillus sections Usti and Cavernicolus.</title>
        <authorList>
            <consortium name="Lawrence Berkeley National Laboratory"/>
            <person name="Nybo J.L."/>
            <person name="Vesth T.C."/>
            <person name="Theobald S."/>
            <person name="Frisvad J.C."/>
            <person name="Larsen T.O."/>
            <person name="Kjaerboelling I."/>
            <person name="Rothschild-Mancinelli K."/>
            <person name="Lyhne E.K."/>
            <person name="Kogle M.E."/>
            <person name="Barry K."/>
            <person name="Clum A."/>
            <person name="Na H."/>
            <person name="Ledsgaard L."/>
            <person name="Lin J."/>
            <person name="Lipzen A."/>
            <person name="Kuo A."/>
            <person name="Riley R."/>
            <person name="Mondo S."/>
            <person name="Labutti K."/>
            <person name="Haridas S."/>
            <person name="Pangalinan J."/>
            <person name="Salamov A.A."/>
            <person name="Simmons B.A."/>
            <person name="Magnuson J.K."/>
            <person name="Chen J."/>
            <person name="Drula E."/>
            <person name="Henrissat B."/>
            <person name="Wiebenga A."/>
            <person name="Lubbers R.J."/>
            <person name="Gomes A.C."/>
            <person name="Makela M.R."/>
            <person name="Stajich J."/>
            <person name="Grigoriev I.V."/>
            <person name="Mortensen U.H."/>
            <person name="De Vries R.P."/>
            <person name="Baker S.E."/>
            <person name="Andersen M.R."/>
        </authorList>
    </citation>
    <scope>NUCLEOTIDE SEQUENCE [LARGE SCALE GENOMIC DNA]</scope>
    <source>
        <strain evidence="8 9">CBS 209.92</strain>
    </source>
</reference>
<proteinExistence type="predicted"/>
<feature type="domain" description="Xylanolytic transcriptional activator regulatory" evidence="7">
    <location>
        <begin position="208"/>
        <end position="278"/>
    </location>
</feature>
<feature type="compositionally biased region" description="Polar residues" evidence="6">
    <location>
        <begin position="14"/>
        <end position="27"/>
    </location>
</feature>
<feature type="region of interest" description="Disordered" evidence="6">
    <location>
        <begin position="1"/>
        <end position="27"/>
    </location>
</feature>
<dbReference type="InterPro" id="IPR007219">
    <property type="entry name" value="XnlR_reg_dom"/>
</dbReference>
<accession>A0ABR4FIV9</accession>
<evidence type="ECO:0000313" key="9">
    <source>
        <dbReference type="Proteomes" id="UP001610563"/>
    </source>
</evidence>
<evidence type="ECO:0000256" key="2">
    <source>
        <dbReference type="ARBA" id="ARBA00023015"/>
    </source>
</evidence>
<dbReference type="EMBL" id="JBFTWV010000259">
    <property type="protein sequence ID" value="KAL2783188.1"/>
    <property type="molecule type" value="Genomic_DNA"/>
</dbReference>
<name>A0ABR4FIV9_9EURO</name>
<sequence>MRGMPFPPPCWQDQYPNTKDQSEPLSTVPSLLRRGGSGDGKFVGLTAIKSTISACLEMTTLDLKVLHPLVQGTEHMDELYQLNIVPAAISELALPPPDYVERSIAAYIENVHIHYPILDLRQLENWRDMYKALEVSIDQLQYTRLCLLISIGTFTLDENKDHRWPPQDLHQRAWGLIVAALASPFIDAVEVLLLHTSYLLYTGKTGTAWVVSGLVIRIAQSLGLHQDMQTQREDKQAQRRSSLWEVAYGLDAFLSLAEGRPPATTDHPDDPLPSVRNLGERQSAEMAVTEVHTWRVQLSRIANRASSLLNRGAVGPWVLEDLAILDQELTQWRDSMPMEYRPEQRILASGRVYSAVSFLHLQYFNLMQTVHWASFVISMQVTDPGLLAQRAPRIRCSESACLVAARSVIETMNHVRLDAGQKVRFTGIPVSYCMAAIAVIFRQILSQASTISARILVEYLRAGTLHILQTVPTGGAMDHFRALSNSLKMVAEVNAEVNVDRGTR</sequence>
<evidence type="ECO:0000256" key="1">
    <source>
        <dbReference type="ARBA" id="ARBA00004123"/>
    </source>
</evidence>
<evidence type="ECO:0000256" key="5">
    <source>
        <dbReference type="ARBA" id="ARBA00023242"/>
    </source>
</evidence>
<evidence type="ECO:0000313" key="8">
    <source>
        <dbReference type="EMBL" id="KAL2783188.1"/>
    </source>
</evidence>